<sequence length="225" mass="25873">MMVTIYLLNPITGARIMLPPLYENPWISVASSNPTCSDCIVATIIQPTPYKLAFCRPGDKSWTYQLGPKFEIFFRCLQFHKDGKLYAFASALEFGIEYLVVFDPLEVFSQAKSNMYKGKQFEIGSLIRQHRTLPSLMISFKGEILLVWNQYLNHEFCLRHYLQNANPPFLVCKLDVQTPEPELIKMNTLEDQTIFIRPSQSTLDHLDSKRKADQLKVGSTEQRGV</sequence>
<accession>A0AAW1W8Y7</accession>
<evidence type="ECO:0000259" key="1">
    <source>
        <dbReference type="Pfam" id="PF03478"/>
    </source>
</evidence>
<reference evidence="2 3" key="1">
    <citation type="journal article" date="2023" name="G3 (Bethesda)">
        <title>A chromosome-length genome assembly and annotation of blackberry (Rubus argutus, cv. 'Hillquist').</title>
        <authorList>
            <person name="Bruna T."/>
            <person name="Aryal R."/>
            <person name="Dudchenko O."/>
            <person name="Sargent D.J."/>
            <person name="Mead D."/>
            <person name="Buti M."/>
            <person name="Cavallini A."/>
            <person name="Hytonen T."/>
            <person name="Andres J."/>
            <person name="Pham M."/>
            <person name="Weisz D."/>
            <person name="Mascagni F."/>
            <person name="Usai G."/>
            <person name="Natali L."/>
            <person name="Bassil N."/>
            <person name="Fernandez G.E."/>
            <person name="Lomsadze A."/>
            <person name="Armour M."/>
            <person name="Olukolu B."/>
            <person name="Poorten T."/>
            <person name="Britton C."/>
            <person name="Davik J."/>
            <person name="Ashrafi H."/>
            <person name="Aiden E.L."/>
            <person name="Borodovsky M."/>
            <person name="Worthington M."/>
        </authorList>
    </citation>
    <scope>NUCLEOTIDE SEQUENCE [LARGE SCALE GENOMIC DNA]</scope>
    <source>
        <strain evidence="2">PI 553951</strain>
    </source>
</reference>
<gene>
    <name evidence="2" type="ORF">M0R45_029598</name>
</gene>
<dbReference type="PANTHER" id="PTHR44259">
    <property type="entry name" value="OS07G0183000 PROTEIN-RELATED"/>
    <property type="match status" value="1"/>
</dbReference>
<comment type="caution">
    <text evidence="2">The sequence shown here is derived from an EMBL/GenBank/DDBJ whole genome shotgun (WGS) entry which is preliminary data.</text>
</comment>
<dbReference type="AlphaFoldDB" id="A0AAW1W8Y7"/>
<dbReference type="Proteomes" id="UP001457282">
    <property type="component" value="Unassembled WGS sequence"/>
</dbReference>
<evidence type="ECO:0000313" key="3">
    <source>
        <dbReference type="Proteomes" id="UP001457282"/>
    </source>
</evidence>
<name>A0AAW1W8Y7_RUBAR</name>
<dbReference type="Pfam" id="PF03478">
    <property type="entry name" value="Beta-prop_KIB1-4"/>
    <property type="match status" value="1"/>
</dbReference>
<proteinExistence type="predicted"/>
<dbReference type="InterPro" id="IPR050942">
    <property type="entry name" value="F-box_BR-signaling"/>
</dbReference>
<evidence type="ECO:0000313" key="2">
    <source>
        <dbReference type="EMBL" id="KAK9921068.1"/>
    </source>
</evidence>
<organism evidence="2 3">
    <name type="scientific">Rubus argutus</name>
    <name type="common">Southern blackberry</name>
    <dbReference type="NCBI Taxonomy" id="59490"/>
    <lineage>
        <taxon>Eukaryota</taxon>
        <taxon>Viridiplantae</taxon>
        <taxon>Streptophyta</taxon>
        <taxon>Embryophyta</taxon>
        <taxon>Tracheophyta</taxon>
        <taxon>Spermatophyta</taxon>
        <taxon>Magnoliopsida</taxon>
        <taxon>eudicotyledons</taxon>
        <taxon>Gunneridae</taxon>
        <taxon>Pentapetalae</taxon>
        <taxon>rosids</taxon>
        <taxon>fabids</taxon>
        <taxon>Rosales</taxon>
        <taxon>Rosaceae</taxon>
        <taxon>Rosoideae</taxon>
        <taxon>Rosoideae incertae sedis</taxon>
        <taxon>Rubus</taxon>
    </lineage>
</organism>
<feature type="domain" description="KIB1-4 beta-propeller" evidence="1">
    <location>
        <begin position="5"/>
        <end position="201"/>
    </location>
</feature>
<protein>
    <recommendedName>
        <fullName evidence="1">KIB1-4 beta-propeller domain-containing protein</fullName>
    </recommendedName>
</protein>
<dbReference type="EMBL" id="JBEDUW010000006">
    <property type="protein sequence ID" value="KAK9921068.1"/>
    <property type="molecule type" value="Genomic_DNA"/>
</dbReference>
<keyword evidence="3" id="KW-1185">Reference proteome</keyword>
<dbReference type="InterPro" id="IPR005174">
    <property type="entry name" value="KIB1-4_b-propeller"/>
</dbReference>